<accession>A0ABN7WRK7</accession>
<evidence type="ECO:0000313" key="3">
    <source>
        <dbReference type="Proteomes" id="UP000789901"/>
    </source>
</evidence>
<dbReference type="EMBL" id="CAJVQB010059036">
    <property type="protein sequence ID" value="CAG8838814.1"/>
    <property type="molecule type" value="Genomic_DNA"/>
</dbReference>
<comment type="caution">
    <text evidence="2">The sequence shown here is derived from an EMBL/GenBank/DDBJ whole genome shotgun (WGS) entry which is preliminary data.</text>
</comment>
<name>A0ABN7WRK7_GIGMA</name>
<proteinExistence type="predicted"/>
<dbReference type="PANTHER" id="PTHR47718">
    <property type="entry name" value="OS01G0519700 PROTEIN"/>
    <property type="match status" value="1"/>
</dbReference>
<feature type="domain" description="MULE transposase" evidence="1">
    <location>
        <begin position="263"/>
        <end position="343"/>
    </location>
</feature>
<dbReference type="Pfam" id="PF10551">
    <property type="entry name" value="MULE"/>
    <property type="match status" value="1"/>
</dbReference>
<gene>
    <name evidence="2" type="ORF">GMARGA_LOCUS34158</name>
</gene>
<feature type="non-terminal residue" evidence="2">
    <location>
        <position position="1"/>
    </location>
</feature>
<reference evidence="2 3" key="1">
    <citation type="submission" date="2021-06" db="EMBL/GenBank/DDBJ databases">
        <authorList>
            <person name="Kallberg Y."/>
            <person name="Tangrot J."/>
            <person name="Rosling A."/>
        </authorList>
    </citation>
    <scope>NUCLEOTIDE SEQUENCE [LARGE SCALE GENOMIC DNA]</scope>
    <source>
        <strain evidence="2 3">120-4 pot B 10/14</strain>
    </source>
</reference>
<protein>
    <submittedName>
        <fullName evidence="2">33622_t:CDS:1</fullName>
    </submittedName>
</protein>
<keyword evidence="3" id="KW-1185">Reference proteome</keyword>
<dbReference type="Proteomes" id="UP000789901">
    <property type="component" value="Unassembled WGS sequence"/>
</dbReference>
<dbReference type="PANTHER" id="PTHR47718:SF6">
    <property type="entry name" value="PROTEIN FAR1-RELATED SEQUENCE"/>
    <property type="match status" value="1"/>
</dbReference>
<organism evidence="2 3">
    <name type="scientific">Gigaspora margarita</name>
    <dbReference type="NCBI Taxonomy" id="4874"/>
    <lineage>
        <taxon>Eukaryota</taxon>
        <taxon>Fungi</taxon>
        <taxon>Fungi incertae sedis</taxon>
        <taxon>Mucoromycota</taxon>
        <taxon>Glomeromycotina</taxon>
        <taxon>Glomeromycetes</taxon>
        <taxon>Diversisporales</taxon>
        <taxon>Gigasporaceae</taxon>
        <taxon>Gigaspora</taxon>
    </lineage>
</organism>
<sequence>MNQLQMESSEDSVSLRNKQVQFSFENDLDETEPFPISSPYESDIIEVFDNDSSDEENEEPALKFMKTFLKTYELEQGFSIRRKRSELFLEDGKQVLRKVSWECGCASKYQPKKRVNGNMPKSTLRILITVVNSHNHPLSPAPSITISNYHKLGEDMLEFIDFCVTHGTTGARNIEQLLKGKFPGQTIHKKNLYKAIQNAKKKLPLSNELDALNLLSYMYDLKTNDPRWFVEARFDGPERRLCSLIFLSPEQQVIWTRFHDIIFFDTTSRTNKYNMVACFFVATALLEDETEESFTWALRMINKCTSNLAPQVIYTDSDPAMSNAILTVFPGSLHCLCLFHINLNLKKNLRSKMNAVQFNEFLKDFYACRNTMVIDIFESKFESIKSKYTVAASYINRQLEPSKMKWAVCYINNQFTAGVNSTQRVESFNRKIHDSIKANSSLITLVKEIQDLLNQESEYACVEEYKHQVPMVGLATISKTFFNSLNSIVDEYLTEPISICARKQMQECFFYDTYKLDPADWKSIEKIHSNDDINDGAREDDYELAQILLSDILKTIENSKIIEIWRLTLSCSAKSQFVILISDGSH</sequence>
<dbReference type="InterPro" id="IPR018289">
    <property type="entry name" value="MULE_transposase_dom"/>
</dbReference>
<evidence type="ECO:0000259" key="1">
    <source>
        <dbReference type="Pfam" id="PF10551"/>
    </source>
</evidence>
<feature type="non-terminal residue" evidence="2">
    <location>
        <position position="586"/>
    </location>
</feature>
<evidence type="ECO:0000313" key="2">
    <source>
        <dbReference type="EMBL" id="CAG8838814.1"/>
    </source>
</evidence>